<dbReference type="AlphaFoldDB" id="A0A545TRU8"/>
<evidence type="ECO:0008006" key="4">
    <source>
        <dbReference type="Google" id="ProtNLM"/>
    </source>
</evidence>
<keyword evidence="1" id="KW-0732">Signal</keyword>
<comment type="caution">
    <text evidence="2">The sequence shown here is derived from an EMBL/GenBank/DDBJ whole genome shotgun (WGS) entry which is preliminary data.</text>
</comment>
<protein>
    <recommendedName>
        <fullName evidence="4">Exo-alpha-sialidase</fullName>
    </recommendedName>
</protein>
<dbReference type="RefSeq" id="WP_142897042.1">
    <property type="nucleotide sequence ID" value="NZ_ML660055.1"/>
</dbReference>
<keyword evidence="3" id="KW-1185">Reference proteome</keyword>
<dbReference type="SUPFAM" id="SSF50965">
    <property type="entry name" value="Galactose oxidase, central domain"/>
    <property type="match status" value="1"/>
</dbReference>
<feature type="signal peptide" evidence="1">
    <location>
        <begin position="1"/>
        <end position="33"/>
    </location>
</feature>
<reference evidence="2 3" key="1">
    <citation type="submission" date="2019-06" db="EMBL/GenBank/DDBJ databases">
        <title>Whole genome sequence for Rhodospirillaceae sp. R148.</title>
        <authorList>
            <person name="Wang G."/>
        </authorList>
    </citation>
    <scope>NUCLEOTIDE SEQUENCE [LARGE SCALE GENOMIC DNA]</scope>
    <source>
        <strain evidence="2 3">R148</strain>
    </source>
</reference>
<feature type="chain" id="PRO_5021750078" description="Exo-alpha-sialidase" evidence="1">
    <location>
        <begin position="34"/>
        <end position="393"/>
    </location>
</feature>
<dbReference type="InterPro" id="IPR015915">
    <property type="entry name" value="Kelch-typ_b-propeller"/>
</dbReference>
<evidence type="ECO:0000313" key="3">
    <source>
        <dbReference type="Proteomes" id="UP000315252"/>
    </source>
</evidence>
<name>A0A545TRU8_9PROT</name>
<gene>
    <name evidence="2" type="ORF">FKG95_14320</name>
</gene>
<evidence type="ECO:0000256" key="1">
    <source>
        <dbReference type="SAM" id="SignalP"/>
    </source>
</evidence>
<sequence>MPFVLPCATLSRFVKFSAILLMIAASTPLSTNAASQTSDWEADLPTRVWTPLHRMASDDAVTFALQKHSGSAFDTRRGRIFLFGSDTHGEDWSNAPLIFDLGLLSWQRLHNDDPPGSYRVNEAGLPVAGPDGDHPWAMHSFGAVDYHAAWDAVLVSSHPAHMEPGRFSTALAELWPAIERHPTWLFDLKEARWLPLPKAQTSFFAYAATYDSDRGIMIGTGHHGVFELTERDATWRKRTDGKAIGYHNNGVYDPDHKALIMFGRNGLGNDILVYRTNDAQLVAMPTPGLRPPKDEHTPMAFHPKLRETVVLVDRFAAGTSRQSRGQGRAETWAYDLAQDRWRRIVTADLPFALGMNYHLHYDPQRNLLLLVTSSPAPTPDLEPGLAEVWVLKL</sequence>
<dbReference type="OrthoDB" id="6374704at2"/>
<accession>A0A545TRU8</accession>
<proteinExistence type="predicted"/>
<dbReference type="Gene3D" id="2.120.10.80">
    <property type="entry name" value="Kelch-type beta propeller"/>
    <property type="match status" value="1"/>
</dbReference>
<evidence type="ECO:0000313" key="2">
    <source>
        <dbReference type="EMBL" id="TQV79861.1"/>
    </source>
</evidence>
<organism evidence="2 3">
    <name type="scientific">Denitrobaculum tricleocarpae</name>
    <dbReference type="NCBI Taxonomy" id="2591009"/>
    <lineage>
        <taxon>Bacteria</taxon>
        <taxon>Pseudomonadati</taxon>
        <taxon>Pseudomonadota</taxon>
        <taxon>Alphaproteobacteria</taxon>
        <taxon>Rhodospirillales</taxon>
        <taxon>Rhodospirillaceae</taxon>
        <taxon>Denitrobaculum</taxon>
    </lineage>
</organism>
<dbReference type="Proteomes" id="UP000315252">
    <property type="component" value="Unassembled WGS sequence"/>
</dbReference>
<dbReference type="EMBL" id="VHSH01000004">
    <property type="protein sequence ID" value="TQV79861.1"/>
    <property type="molecule type" value="Genomic_DNA"/>
</dbReference>
<dbReference type="InterPro" id="IPR011043">
    <property type="entry name" value="Gal_Oxase/kelch_b-propeller"/>
</dbReference>